<dbReference type="SUPFAM" id="SSF52172">
    <property type="entry name" value="CheY-like"/>
    <property type="match status" value="1"/>
</dbReference>
<dbReference type="Proteomes" id="UP000514713">
    <property type="component" value="Chromosome"/>
</dbReference>
<proteinExistence type="predicted"/>
<dbReference type="GO" id="GO:0000160">
    <property type="term" value="P:phosphorelay signal transduction system"/>
    <property type="evidence" value="ECO:0007669"/>
    <property type="project" value="InterPro"/>
</dbReference>
<name>A0A7D7L9D7_9NOSO</name>
<dbReference type="InterPro" id="IPR050595">
    <property type="entry name" value="Bact_response_regulator"/>
</dbReference>
<accession>A0A7D7L9D7</accession>
<dbReference type="InterPro" id="IPR001789">
    <property type="entry name" value="Sig_transdc_resp-reg_receiver"/>
</dbReference>
<dbReference type="InterPro" id="IPR011006">
    <property type="entry name" value="CheY-like_superfamily"/>
</dbReference>
<gene>
    <name evidence="4" type="ORF">HUN01_08175</name>
</gene>
<dbReference type="Gene3D" id="3.40.50.2300">
    <property type="match status" value="1"/>
</dbReference>
<reference evidence="5" key="1">
    <citation type="submission" date="2020-06" db="EMBL/GenBank/DDBJ databases">
        <title>Nostoc edaphicum CCNP1411 genome.</title>
        <authorList>
            <person name="Fidor A."/>
            <person name="Grabski M."/>
            <person name="Gawor J."/>
            <person name="Gromadka R."/>
            <person name="Wegrzyn G."/>
            <person name="Mazur-Marzec H."/>
        </authorList>
    </citation>
    <scope>NUCLEOTIDE SEQUENCE [LARGE SCALE GENOMIC DNA]</scope>
    <source>
        <strain evidence="5">CCNP1411</strain>
    </source>
</reference>
<comment type="caution">
    <text evidence="2">Lacks conserved residue(s) required for the propagation of feature annotation.</text>
</comment>
<evidence type="ECO:0000256" key="2">
    <source>
        <dbReference type="PROSITE-ProRule" id="PRU00169"/>
    </source>
</evidence>
<organism evidence="4 5">
    <name type="scientific">Nostoc edaphicum CCNP1411</name>
    <dbReference type="NCBI Taxonomy" id="1472755"/>
    <lineage>
        <taxon>Bacteria</taxon>
        <taxon>Bacillati</taxon>
        <taxon>Cyanobacteriota</taxon>
        <taxon>Cyanophyceae</taxon>
        <taxon>Nostocales</taxon>
        <taxon>Nostocaceae</taxon>
        <taxon>Nostoc</taxon>
    </lineage>
</organism>
<evidence type="ECO:0000256" key="1">
    <source>
        <dbReference type="ARBA" id="ARBA00022553"/>
    </source>
</evidence>
<dbReference type="PANTHER" id="PTHR44591:SF3">
    <property type="entry name" value="RESPONSE REGULATORY DOMAIN-CONTAINING PROTEIN"/>
    <property type="match status" value="1"/>
</dbReference>
<feature type="domain" description="Response regulatory" evidence="3">
    <location>
        <begin position="23"/>
        <end position="141"/>
    </location>
</feature>
<evidence type="ECO:0000313" key="5">
    <source>
        <dbReference type="Proteomes" id="UP000514713"/>
    </source>
</evidence>
<sequence>MTTDQKINQETELNSLQNLIGTTILLVEDEPDIADLLTFILEAAGAEVMALTDAEEALVLVESLHPDILLCNMKLPDHDGNWLIEQIRVHSCSSLRELPAIAITSYTREVSSDKALNAGFNRFIVKLESPEEIVSEIVYLLSTDTCM</sequence>
<dbReference type="EMBL" id="CP054698">
    <property type="protein sequence ID" value="QMS87556.1"/>
    <property type="molecule type" value="Genomic_DNA"/>
</dbReference>
<dbReference type="KEGG" id="ned:HUN01_08175"/>
<protein>
    <submittedName>
        <fullName evidence="4">Response regulator</fullName>
    </submittedName>
</protein>
<keyword evidence="5" id="KW-1185">Reference proteome</keyword>
<dbReference type="SMART" id="SM00448">
    <property type="entry name" value="REC"/>
    <property type="match status" value="1"/>
</dbReference>
<evidence type="ECO:0000313" key="4">
    <source>
        <dbReference type="EMBL" id="QMS87556.1"/>
    </source>
</evidence>
<evidence type="ECO:0000259" key="3">
    <source>
        <dbReference type="PROSITE" id="PS50110"/>
    </source>
</evidence>
<dbReference type="RefSeq" id="WP_181930851.1">
    <property type="nucleotide sequence ID" value="NZ_CP054698.1"/>
</dbReference>
<dbReference type="PANTHER" id="PTHR44591">
    <property type="entry name" value="STRESS RESPONSE REGULATOR PROTEIN 1"/>
    <property type="match status" value="1"/>
</dbReference>
<dbReference type="AlphaFoldDB" id="A0A7D7L9D7"/>
<dbReference type="PROSITE" id="PS50110">
    <property type="entry name" value="RESPONSE_REGULATORY"/>
    <property type="match status" value="1"/>
</dbReference>
<keyword evidence="1" id="KW-0597">Phosphoprotein</keyword>
<dbReference type="Pfam" id="PF00072">
    <property type="entry name" value="Response_reg"/>
    <property type="match status" value="1"/>
</dbReference>